<evidence type="ECO:0000313" key="2">
    <source>
        <dbReference type="EMBL" id="KAJ7047898.1"/>
    </source>
</evidence>
<sequence length="85" mass="9249">MDHPASSSSTERVSPSEDRQTFKPAAQELQAAELVHAVVQPQDLKPRCCVSVVDTLNTVKLMQDLSGILPSLQDVKPPSRSRPQA</sequence>
<keyword evidence="3" id="KW-1185">Reference proteome</keyword>
<proteinExistence type="predicted"/>
<evidence type="ECO:0000313" key="3">
    <source>
        <dbReference type="Proteomes" id="UP001218188"/>
    </source>
</evidence>
<gene>
    <name evidence="2" type="ORF">C8F04DRAFT_1387053</name>
</gene>
<dbReference type="Proteomes" id="UP001218188">
    <property type="component" value="Unassembled WGS sequence"/>
</dbReference>
<reference evidence="2" key="1">
    <citation type="submission" date="2023-03" db="EMBL/GenBank/DDBJ databases">
        <title>Massive genome expansion in bonnet fungi (Mycena s.s.) driven by repeated elements and novel gene families across ecological guilds.</title>
        <authorList>
            <consortium name="Lawrence Berkeley National Laboratory"/>
            <person name="Harder C.B."/>
            <person name="Miyauchi S."/>
            <person name="Viragh M."/>
            <person name="Kuo A."/>
            <person name="Thoen E."/>
            <person name="Andreopoulos B."/>
            <person name="Lu D."/>
            <person name="Skrede I."/>
            <person name="Drula E."/>
            <person name="Henrissat B."/>
            <person name="Morin E."/>
            <person name="Kohler A."/>
            <person name="Barry K."/>
            <person name="LaButti K."/>
            <person name="Morin E."/>
            <person name="Salamov A."/>
            <person name="Lipzen A."/>
            <person name="Mereny Z."/>
            <person name="Hegedus B."/>
            <person name="Baldrian P."/>
            <person name="Stursova M."/>
            <person name="Weitz H."/>
            <person name="Taylor A."/>
            <person name="Grigoriev I.V."/>
            <person name="Nagy L.G."/>
            <person name="Martin F."/>
            <person name="Kauserud H."/>
        </authorList>
    </citation>
    <scope>NUCLEOTIDE SEQUENCE</scope>
    <source>
        <strain evidence="2">CBHHK200</strain>
    </source>
</reference>
<dbReference type="EMBL" id="JARJCM010000001">
    <property type="protein sequence ID" value="KAJ7047898.1"/>
    <property type="molecule type" value="Genomic_DNA"/>
</dbReference>
<feature type="compositionally biased region" description="Low complexity" evidence="1">
    <location>
        <begin position="1"/>
        <end position="13"/>
    </location>
</feature>
<comment type="caution">
    <text evidence="2">The sequence shown here is derived from an EMBL/GenBank/DDBJ whole genome shotgun (WGS) entry which is preliminary data.</text>
</comment>
<dbReference type="AlphaFoldDB" id="A0AAD6TPF1"/>
<evidence type="ECO:0000256" key="1">
    <source>
        <dbReference type="SAM" id="MobiDB-lite"/>
    </source>
</evidence>
<name>A0AAD6TPF1_9AGAR</name>
<accession>A0AAD6TPF1</accession>
<organism evidence="2 3">
    <name type="scientific">Mycena alexandri</name>
    <dbReference type="NCBI Taxonomy" id="1745969"/>
    <lineage>
        <taxon>Eukaryota</taxon>
        <taxon>Fungi</taxon>
        <taxon>Dikarya</taxon>
        <taxon>Basidiomycota</taxon>
        <taxon>Agaricomycotina</taxon>
        <taxon>Agaricomycetes</taxon>
        <taxon>Agaricomycetidae</taxon>
        <taxon>Agaricales</taxon>
        <taxon>Marasmiineae</taxon>
        <taxon>Mycenaceae</taxon>
        <taxon>Mycena</taxon>
    </lineage>
</organism>
<feature type="region of interest" description="Disordered" evidence="1">
    <location>
        <begin position="1"/>
        <end position="23"/>
    </location>
</feature>
<protein>
    <submittedName>
        <fullName evidence="2">Uncharacterized protein</fullName>
    </submittedName>
</protein>